<dbReference type="SUPFAM" id="SSF103032">
    <property type="entry name" value="Hypothetical protein YwqG"/>
    <property type="match status" value="1"/>
</dbReference>
<dbReference type="RefSeq" id="WP_259628002.1">
    <property type="nucleotide sequence ID" value="NZ_JANYMP010000024.1"/>
</dbReference>
<organism evidence="1 2">
    <name type="scientific">Umezawaea endophytica</name>
    <dbReference type="NCBI Taxonomy" id="1654476"/>
    <lineage>
        <taxon>Bacteria</taxon>
        <taxon>Bacillati</taxon>
        <taxon>Actinomycetota</taxon>
        <taxon>Actinomycetes</taxon>
        <taxon>Pseudonocardiales</taxon>
        <taxon>Pseudonocardiaceae</taxon>
        <taxon>Umezawaea</taxon>
    </lineage>
</organism>
<dbReference type="Gene3D" id="2.30.320.10">
    <property type="entry name" value="YwqG-like"/>
    <property type="match status" value="1"/>
</dbReference>
<evidence type="ECO:0000313" key="1">
    <source>
        <dbReference type="EMBL" id="MCS7482538.1"/>
    </source>
</evidence>
<dbReference type="Pfam" id="PF09234">
    <property type="entry name" value="DUF1963"/>
    <property type="match status" value="1"/>
</dbReference>
<dbReference type="Proteomes" id="UP001141259">
    <property type="component" value="Unassembled WGS sequence"/>
</dbReference>
<comment type="caution">
    <text evidence="1">The sequence shown here is derived from an EMBL/GenBank/DDBJ whole genome shotgun (WGS) entry which is preliminary data.</text>
</comment>
<dbReference type="InterPro" id="IPR035948">
    <property type="entry name" value="YwqG-like_sf"/>
</dbReference>
<sequence length="284" mass="31156">MIFKAPDRLAAFHDRAIAQDIPADDVERWLAIARPCATLVLNENGPVVGRLGGPLLLPEDTPDPAHPLVASIDLAALPSGVTDLPLPADGHLLLFAYPDEDMDDNSDNLGSVVHVPAGATVVEREERVGLEYDPYRGTTRHIPQGPLVAVADMSLPYHHLARFPEKPRIRHLPGHPRAEELVDAWDAICRDVDIWGSLQIGGYSNQEAVGTDPVADAVPAALREVEKSRMDGPVSSDVADWVLLADWHLDIAGLEGASVHWSIQREDLAEWRFDRVITTMFWNP</sequence>
<evidence type="ECO:0000313" key="2">
    <source>
        <dbReference type="Proteomes" id="UP001141259"/>
    </source>
</evidence>
<gene>
    <name evidence="1" type="ORF">NZH93_37315</name>
</gene>
<name>A0A9X2VTI2_9PSEU</name>
<dbReference type="AlphaFoldDB" id="A0A9X2VTI2"/>
<keyword evidence="2" id="KW-1185">Reference proteome</keyword>
<dbReference type="InterPro" id="IPR015315">
    <property type="entry name" value="DUF1963"/>
</dbReference>
<reference evidence="1" key="1">
    <citation type="submission" date="2022-08" db="EMBL/GenBank/DDBJ databases">
        <authorList>
            <person name="Tistechok S."/>
            <person name="Samborskyy M."/>
            <person name="Roman I."/>
        </authorList>
    </citation>
    <scope>NUCLEOTIDE SEQUENCE</scope>
    <source>
        <strain evidence="1">DSM 103496</strain>
    </source>
</reference>
<dbReference type="EMBL" id="JANYMP010000024">
    <property type="protein sequence ID" value="MCS7482538.1"/>
    <property type="molecule type" value="Genomic_DNA"/>
</dbReference>
<proteinExistence type="predicted"/>
<accession>A0A9X2VTI2</accession>
<protein>
    <submittedName>
        <fullName evidence="1">DUF1963 domain-containing protein</fullName>
    </submittedName>
</protein>